<feature type="domain" description="RGS" evidence="2">
    <location>
        <begin position="310"/>
        <end position="420"/>
    </location>
</feature>
<dbReference type="EMBL" id="JANTQA010000016">
    <property type="protein sequence ID" value="KAJ3447236.1"/>
    <property type="molecule type" value="Genomic_DNA"/>
</dbReference>
<comment type="caution">
    <text evidence="3">The sequence shown here is derived from an EMBL/GenBank/DDBJ whole genome shotgun (WGS) entry which is preliminary data.</text>
</comment>
<reference evidence="3" key="1">
    <citation type="submission" date="2022-08" db="EMBL/GenBank/DDBJ databases">
        <title>Novel sulphate-reducing endosymbionts in the free-living metamonad Anaeramoeba.</title>
        <authorList>
            <person name="Jerlstrom-Hultqvist J."/>
            <person name="Cepicka I."/>
            <person name="Gallot-Lavallee L."/>
            <person name="Salas-Leiva D."/>
            <person name="Curtis B.A."/>
            <person name="Zahonova K."/>
            <person name="Pipaliya S."/>
            <person name="Dacks J."/>
            <person name="Roger A.J."/>
        </authorList>
    </citation>
    <scope>NUCLEOTIDE SEQUENCE</scope>
    <source>
        <strain evidence="3">Busselton2</strain>
    </source>
</reference>
<dbReference type="PRINTS" id="PR01301">
    <property type="entry name" value="RGSPROTEIN"/>
</dbReference>
<dbReference type="InterPro" id="IPR016137">
    <property type="entry name" value="RGS"/>
</dbReference>
<dbReference type="Proteomes" id="UP001146793">
    <property type="component" value="Unassembled WGS sequence"/>
</dbReference>
<proteinExistence type="predicted"/>
<protein>
    <submittedName>
        <fullName evidence="3">Regulator of g-protein signaling</fullName>
    </submittedName>
</protein>
<organism evidence="3 4">
    <name type="scientific">Anaeramoeba flamelloides</name>
    <dbReference type="NCBI Taxonomy" id="1746091"/>
    <lineage>
        <taxon>Eukaryota</taxon>
        <taxon>Metamonada</taxon>
        <taxon>Anaeramoebidae</taxon>
        <taxon>Anaeramoeba</taxon>
    </lineage>
</organism>
<feature type="compositionally biased region" description="Basic and acidic residues" evidence="1">
    <location>
        <begin position="183"/>
        <end position="206"/>
    </location>
</feature>
<dbReference type="Pfam" id="PF00615">
    <property type="entry name" value="RGS"/>
    <property type="match status" value="1"/>
</dbReference>
<dbReference type="AlphaFoldDB" id="A0AAV8A2I6"/>
<dbReference type="PROSITE" id="PS50132">
    <property type="entry name" value="RGS"/>
    <property type="match status" value="1"/>
</dbReference>
<name>A0AAV8A2I6_9EUKA</name>
<evidence type="ECO:0000313" key="4">
    <source>
        <dbReference type="Proteomes" id="UP001146793"/>
    </source>
</evidence>
<dbReference type="PANTHER" id="PTHR10845:SF192">
    <property type="entry name" value="DOUBLE HIT, ISOFORM B"/>
    <property type="match status" value="1"/>
</dbReference>
<dbReference type="CDD" id="cd07440">
    <property type="entry name" value="RGS"/>
    <property type="match status" value="1"/>
</dbReference>
<dbReference type="InterPro" id="IPR044926">
    <property type="entry name" value="RGS_subdomain_2"/>
</dbReference>
<dbReference type="InterPro" id="IPR036305">
    <property type="entry name" value="RGS_sf"/>
</dbReference>
<feature type="compositionally biased region" description="Basic residues" evidence="1">
    <location>
        <begin position="157"/>
        <end position="170"/>
    </location>
</feature>
<feature type="region of interest" description="Disordered" evidence="1">
    <location>
        <begin position="178"/>
        <end position="209"/>
    </location>
</feature>
<dbReference type="PANTHER" id="PTHR10845">
    <property type="entry name" value="REGULATOR OF G PROTEIN SIGNALING"/>
    <property type="match status" value="1"/>
</dbReference>
<feature type="region of interest" description="Disordered" evidence="1">
    <location>
        <begin position="153"/>
        <end position="172"/>
    </location>
</feature>
<gene>
    <name evidence="3" type="ORF">M0812_07463</name>
</gene>
<evidence type="ECO:0000259" key="2">
    <source>
        <dbReference type="PROSITE" id="PS50132"/>
    </source>
</evidence>
<dbReference type="SUPFAM" id="SSF48097">
    <property type="entry name" value="Regulator of G-protein signaling, RGS"/>
    <property type="match status" value="1"/>
</dbReference>
<evidence type="ECO:0000256" key="1">
    <source>
        <dbReference type="SAM" id="MobiDB-lite"/>
    </source>
</evidence>
<accession>A0AAV8A2I6</accession>
<dbReference type="SMART" id="SM00315">
    <property type="entry name" value="RGS"/>
    <property type="match status" value="1"/>
</dbReference>
<dbReference type="Gene3D" id="1.10.167.10">
    <property type="entry name" value="Regulator of G-protein Signalling 4, domain 2"/>
    <property type="match status" value="1"/>
</dbReference>
<evidence type="ECO:0000313" key="3">
    <source>
        <dbReference type="EMBL" id="KAJ3447236.1"/>
    </source>
</evidence>
<sequence>MFTGQKGTILGLKSTLPVPLFSRGSESPNKMEECTPQKILQPIKPNKIFYQNERIFFEKFNKNKRKSNEYSPRKRQLVSRCIISDEENHPDTQNLVSPNKLRRTSITKRNNSKKRNALRQRYHILQDINTTKNSKKEVEKYVRQMNLTNKFGENEKHVKKKRKTKKKKKSKMEQLIFELQQEENYKEEENKAKKQTEETSQEKENSSHSMKRIFGRIRTMNNSNNLLSGFKKKKHRKIHRNKQKKTKTKNKRRYFKTFDKKNTKLRRSKNLKAQKNKLNFNLQTLKEIKIPKTRHEKEKIQKEISKYFPTFKDVLGSEVGLYYFHKFLKSQYCSENLKFYQAVNRYKQIEDPKKRSRKAFKIFNTFVKTSSKHEINIQYENRFEIQENIKKEHFPPSLYNGAQKQIYHLMSNDSFLHFFNHPISIYMLNELKSHN</sequence>